<keyword evidence="11" id="KW-0472">Membrane</keyword>
<keyword evidence="9 12" id="KW-0408">Iron</keyword>
<sequence length="454" mass="51224">MLQFPSTLVLFTFLFFFTLILRKWMKPLAGKLPPGPMKLPFFGNLHQLASIGSTLPHVGLNKLSKKYGPIMHLQLGEVSAIVVSSAEAAEQVLKKHELVFAQRPNFFANEVAGYGHSGLFFAPNDDSWRQFRKICTMELLGAKQVRSFKSVREEEVEKLMVSIASSSGTSINLSEMILKATNSIILRAAFGNKCRGADDFRESLKDGNECASGFDLPDLFPSLKFLPFFSRTKPILERVKQRMDTCLGNIIDIFAGGTDTTATAVEWAMAELLKNPKEMAKAQAEVRQVLKGKIKIHEEDTHELRFLKLIVRETLRLHPPGALMPRESKEDCEINGFLIPRKTKAFINLWAIGRDPRDWDNPDCFIPKRFEESSVNYMGSNFEYLPYGTGRRMCPGIAFGIITIELQLATMLYHFNWELADGIRPEELDMTEAFGFTVNRRHPLKVIATPLSIA</sequence>
<evidence type="ECO:0000256" key="11">
    <source>
        <dbReference type="ARBA" id="ARBA00023136"/>
    </source>
</evidence>
<organism evidence="13 14">
    <name type="scientific">Escallonia rubra</name>
    <dbReference type="NCBI Taxonomy" id="112253"/>
    <lineage>
        <taxon>Eukaryota</taxon>
        <taxon>Viridiplantae</taxon>
        <taxon>Streptophyta</taxon>
        <taxon>Embryophyta</taxon>
        <taxon>Tracheophyta</taxon>
        <taxon>Spermatophyta</taxon>
        <taxon>Magnoliopsida</taxon>
        <taxon>eudicotyledons</taxon>
        <taxon>Gunneridae</taxon>
        <taxon>Pentapetalae</taxon>
        <taxon>asterids</taxon>
        <taxon>campanulids</taxon>
        <taxon>Escalloniales</taxon>
        <taxon>Escalloniaceae</taxon>
        <taxon>Escallonia</taxon>
    </lineage>
</organism>
<evidence type="ECO:0000256" key="1">
    <source>
        <dbReference type="ARBA" id="ARBA00001971"/>
    </source>
</evidence>
<evidence type="ECO:0008006" key="15">
    <source>
        <dbReference type="Google" id="ProtNLM"/>
    </source>
</evidence>
<evidence type="ECO:0000313" key="13">
    <source>
        <dbReference type="EMBL" id="KAK2986333.1"/>
    </source>
</evidence>
<comment type="cofactor">
    <cofactor evidence="1 12">
        <name>heme</name>
        <dbReference type="ChEBI" id="CHEBI:30413"/>
    </cofactor>
</comment>
<reference evidence="13" key="1">
    <citation type="submission" date="2022-12" db="EMBL/GenBank/DDBJ databases">
        <title>Draft genome assemblies for two species of Escallonia (Escalloniales).</title>
        <authorList>
            <person name="Chanderbali A."/>
            <person name="Dervinis C."/>
            <person name="Anghel I."/>
            <person name="Soltis D."/>
            <person name="Soltis P."/>
            <person name="Zapata F."/>
        </authorList>
    </citation>
    <scope>NUCLEOTIDE SEQUENCE</scope>
    <source>
        <strain evidence="13">UCBG92.1500</strain>
        <tissue evidence="13">Leaf</tissue>
    </source>
</reference>
<keyword evidence="4 12" id="KW-0349">Heme</keyword>
<dbReference type="GO" id="GO:0020037">
    <property type="term" value="F:heme binding"/>
    <property type="evidence" value="ECO:0007669"/>
    <property type="project" value="InterPro"/>
</dbReference>
<keyword evidence="10" id="KW-0503">Monooxygenase</keyword>
<dbReference type="Pfam" id="PF00067">
    <property type="entry name" value="p450"/>
    <property type="match status" value="1"/>
</dbReference>
<keyword evidence="6 12" id="KW-0479">Metal-binding</keyword>
<evidence type="ECO:0000256" key="12">
    <source>
        <dbReference type="PIRSR" id="PIRSR602401-1"/>
    </source>
</evidence>
<dbReference type="InterPro" id="IPR002401">
    <property type="entry name" value="Cyt_P450_E_grp-I"/>
</dbReference>
<dbReference type="GO" id="GO:0004497">
    <property type="term" value="F:monooxygenase activity"/>
    <property type="evidence" value="ECO:0007669"/>
    <property type="project" value="UniProtKB-KW"/>
</dbReference>
<comment type="caution">
    <text evidence="13">The sequence shown here is derived from an EMBL/GenBank/DDBJ whole genome shotgun (WGS) entry which is preliminary data.</text>
</comment>
<keyword evidence="5" id="KW-0812">Transmembrane</keyword>
<dbReference type="InterPro" id="IPR036396">
    <property type="entry name" value="Cyt_P450_sf"/>
</dbReference>
<dbReference type="GO" id="GO:0016705">
    <property type="term" value="F:oxidoreductase activity, acting on paired donors, with incorporation or reduction of molecular oxygen"/>
    <property type="evidence" value="ECO:0007669"/>
    <property type="project" value="InterPro"/>
</dbReference>
<keyword evidence="8" id="KW-0560">Oxidoreductase</keyword>
<name>A0AA88RIJ7_9ASTE</name>
<dbReference type="EMBL" id="JAVXUO010001069">
    <property type="protein sequence ID" value="KAK2986333.1"/>
    <property type="molecule type" value="Genomic_DNA"/>
</dbReference>
<comment type="subcellular location">
    <subcellularLocation>
        <location evidence="2">Membrane</location>
    </subcellularLocation>
</comment>
<dbReference type="PANTHER" id="PTHR47955">
    <property type="entry name" value="CYTOCHROME P450 FAMILY 71 PROTEIN"/>
    <property type="match status" value="1"/>
</dbReference>
<dbReference type="PANTHER" id="PTHR47955:SF9">
    <property type="entry name" value="PREMNASPIRODIENE OXYGENASE-LIKE"/>
    <property type="match status" value="1"/>
</dbReference>
<evidence type="ECO:0000313" key="14">
    <source>
        <dbReference type="Proteomes" id="UP001187471"/>
    </source>
</evidence>
<evidence type="ECO:0000256" key="4">
    <source>
        <dbReference type="ARBA" id="ARBA00022617"/>
    </source>
</evidence>
<evidence type="ECO:0000256" key="10">
    <source>
        <dbReference type="ARBA" id="ARBA00023033"/>
    </source>
</evidence>
<evidence type="ECO:0000256" key="9">
    <source>
        <dbReference type="ARBA" id="ARBA00023004"/>
    </source>
</evidence>
<dbReference type="AlphaFoldDB" id="A0AA88RIJ7"/>
<dbReference type="Proteomes" id="UP001187471">
    <property type="component" value="Unassembled WGS sequence"/>
</dbReference>
<gene>
    <name evidence="13" type="ORF">RJ640_029448</name>
</gene>
<dbReference type="CDD" id="cd11072">
    <property type="entry name" value="CYP71-like"/>
    <property type="match status" value="1"/>
</dbReference>
<dbReference type="GO" id="GO:0005506">
    <property type="term" value="F:iron ion binding"/>
    <property type="evidence" value="ECO:0007669"/>
    <property type="project" value="InterPro"/>
</dbReference>
<dbReference type="PRINTS" id="PR00463">
    <property type="entry name" value="EP450I"/>
</dbReference>
<dbReference type="SUPFAM" id="SSF48264">
    <property type="entry name" value="Cytochrome P450"/>
    <property type="match status" value="1"/>
</dbReference>
<evidence type="ECO:0000256" key="6">
    <source>
        <dbReference type="ARBA" id="ARBA00022723"/>
    </source>
</evidence>
<proteinExistence type="inferred from homology"/>
<feature type="binding site" description="axial binding residue" evidence="12">
    <location>
        <position position="394"/>
    </location>
    <ligand>
        <name>heme</name>
        <dbReference type="ChEBI" id="CHEBI:30413"/>
    </ligand>
    <ligandPart>
        <name>Fe</name>
        <dbReference type="ChEBI" id="CHEBI:18248"/>
    </ligandPart>
</feature>
<dbReference type="FunFam" id="1.10.630.10:FF:000126">
    <property type="entry name" value="Predicted protein"/>
    <property type="match status" value="1"/>
</dbReference>
<evidence type="ECO:0000256" key="5">
    <source>
        <dbReference type="ARBA" id="ARBA00022692"/>
    </source>
</evidence>
<keyword evidence="7" id="KW-1133">Transmembrane helix</keyword>
<evidence type="ECO:0000256" key="8">
    <source>
        <dbReference type="ARBA" id="ARBA00023002"/>
    </source>
</evidence>
<dbReference type="GO" id="GO:0016020">
    <property type="term" value="C:membrane"/>
    <property type="evidence" value="ECO:0007669"/>
    <property type="project" value="UniProtKB-SubCell"/>
</dbReference>
<keyword evidence="14" id="KW-1185">Reference proteome</keyword>
<dbReference type="InterPro" id="IPR001128">
    <property type="entry name" value="Cyt_P450"/>
</dbReference>
<dbReference type="Gene3D" id="1.10.630.10">
    <property type="entry name" value="Cytochrome P450"/>
    <property type="match status" value="2"/>
</dbReference>
<dbReference type="PRINTS" id="PR00385">
    <property type="entry name" value="P450"/>
</dbReference>
<evidence type="ECO:0000256" key="3">
    <source>
        <dbReference type="ARBA" id="ARBA00010617"/>
    </source>
</evidence>
<protein>
    <recommendedName>
        <fullName evidence="15">Cytochrome P450</fullName>
    </recommendedName>
</protein>
<evidence type="ECO:0000256" key="7">
    <source>
        <dbReference type="ARBA" id="ARBA00022989"/>
    </source>
</evidence>
<accession>A0AA88RIJ7</accession>
<comment type="similarity">
    <text evidence="3">Belongs to the cytochrome P450 family.</text>
</comment>
<evidence type="ECO:0000256" key="2">
    <source>
        <dbReference type="ARBA" id="ARBA00004370"/>
    </source>
</evidence>